<name>A0A0J1HZV2_NIACI</name>
<dbReference type="AlphaFoldDB" id="A0A0J1HZV2"/>
<evidence type="ECO:0000313" key="1">
    <source>
        <dbReference type="EMBL" id="KLV19234.1"/>
    </source>
</evidence>
<comment type="caution">
    <text evidence="1">The sequence shown here is derived from an EMBL/GenBank/DDBJ whole genome shotgun (WGS) entry which is preliminary data.</text>
</comment>
<dbReference type="OrthoDB" id="2719547at2"/>
<dbReference type="PATRIC" id="fig|1397.4.peg.4279"/>
<keyword evidence="2" id="KW-1185">Reference proteome</keyword>
<reference evidence="1 2" key="1">
    <citation type="submission" date="2015-05" db="EMBL/GenBank/DDBJ databases">
        <title>Whole genome sequence and identification of bacterial endophytes from Costus igneus.</title>
        <authorList>
            <person name="Lee Y.P."/>
            <person name="Gan H.M."/>
            <person name="Eng W."/>
            <person name="Wheatley M.S."/>
            <person name="Caraballo A."/>
            <person name="Polter S."/>
            <person name="Savka M.A."/>
            <person name="Hudson A.O."/>
        </authorList>
    </citation>
    <scope>NUCLEOTIDE SEQUENCE [LARGE SCALE GENOMIC DNA]</scope>
    <source>
        <strain evidence="1 2">RIT379</strain>
    </source>
</reference>
<gene>
    <name evidence="1" type="ORF">ABW02_23865</name>
</gene>
<sequence>MNVLDAKIINTQYGLETYLDMVKNIEVKELHSPSDNEPFYEIVLGIEYFLLRDGKYYDSERNYFRIQMSEDFNSITLRETDTESLFAVKTEHERDSTKLLVGEWLIKTNAFKQVISELIQQKKMENVQNEGDTRKVLGTIRFLEILLEIKTEDILSADVERDH</sequence>
<dbReference type="EMBL" id="LDPH01000041">
    <property type="protein sequence ID" value="KLV19234.1"/>
    <property type="molecule type" value="Genomic_DNA"/>
</dbReference>
<accession>A0A0J1HZV2</accession>
<dbReference type="Proteomes" id="UP000036045">
    <property type="component" value="Unassembled WGS sequence"/>
</dbReference>
<evidence type="ECO:0000313" key="2">
    <source>
        <dbReference type="Proteomes" id="UP000036045"/>
    </source>
</evidence>
<protein>
    <submittedName>
        <fullName evidence="1">Uncharacterized protein</fullName>
    </submittedName>
</protein>
<dbReference type="RefSeq" id="WP_031538332.1">
    <property type="nucleotide sequence ID" value="NZ_JAPWCI010000081.1"/>
</dbReference>
<organism evidence="1 2">
    <name type="scientific">Niallia circulans</name>
    <name type="common">Bacillus circulans</name>
    <dbReference type="NCBI Taxonomy" id="1397"/>
    <lineage>
        <taxon>Bacteria</taxon>
        <taxon>Bacillati</taxon>
        <taxon>Bacillota</taxon>
        <taxon>Bacilli</taxon>
        <taxon>Bacillales</taxon>
        <taxon>Bacillaceae</taxon>
        <taxon>Niallia</taxon>
    </lineage>
</organism>
<proteinExistence type="predicted"/>